<dbReference type="Proteomes" id="UP001642487">
    <property type="component" value="Chromosome 6"/>
</dbReference>
<organism evidence="1 2">
    <name type="scientific">Citrullus colocynthis</name>
    <name type="common">colocynth</name>
    <dbReference type="NCBI Taxonomy" id="252529"/>
    <lineage>
        <taxon>Eukaryota</taxon>
        <taxon>Viridiplantae</taxon>
        <taxon>Streptophyta</taxon>
        <taxon>Embryophyta</taxon>
        <taxon>Tracheophyta</taxon>
        <taxon>Spermatophyta</taxon>
        <taxon>Magnoliopsida</taxon>
        <taxon>eudicotyledons</taxon>
        <taxon>Gunneridae</taxon>
        <taxon>Pentapetalae</taxon>
        <taxon>rosids</taxon>
        <taxon>fabids</taxon>
        <taxon>Cucurbitales</taxon>
        <taxon>Cucurbitaceae</taxon>
        <taxon>Benincaseae</taxon>
        <taxon>Citrullus</taxon>
    </lineage>
</organism>
<dbReference type="EMBL" id="OZ021740">
    <property type="protein sequence ID" value="CAK9323830.1"/>
    <property type="molecule type" value="Genomic_DNA"/>
</dbReference>
<reference evidence="1 2" key="1">
    <citation type="submission" date="2024-03" db="EMBL/GenBank/DDBJ databases">
        <authorList>
            <person name="Gkanogiannis A."/>
            <person name="Becerra Lopez-Lavalle L."/>
        </authorList>
    </citation>
    <scope>NUCLEOTIDE SEQUENCE [LARGE SCALE GENOMIC DNA]</scope>
</reference>
<proteinExistence type="predicted"/>
<name>A0ABP0YW87_9ROSI</name>
<evidence type="ECO:0000313" key="1">
    <source>
        <dbReference type="EMBL" id="CAK9323830.1"/>
    </source>
</evidence>
<evidence type="ECO:0000313" key="2">
    <source>
        <dbReference type="Proteomes" id="UP001642487"/>
    </source>
</evidence>
<accession>A0ABP0YW87</accession>
<keyword evidence="2" id="KW-1185">Reference proteome</keyword>
<gene>
    <name evidence="1" type="ORF">CITCOLO1_LOCUS16043</name>
</gene>
<sequence length="133" mass="15142">MATNQHLTHFSFSKAEFRLVVNILVVSSFIYSHHSLHFPFPKNRCPSSSRSDPIPTPQKFSNSRRRRHRCFLPSISVVRSFSYLLPRPLSLSYLSSYPTPPPAASMIHRFPISCSGDSFSIRLLLSFFLAGLL</sequence>
<protein>
    <submittedName>
        <fullName evidence="1">Uncharacterized protein</fullName>
    </submittedName>
</protein>